<accession>A0A1J5Q035</accession>
<protein>
    <submittedName>
        <fullName evidence="1">Uncharacterized protein</fullName>
    </submittedName>
</protein>
<evidence type="ECO:0000313" key="1">
    <source>
        <dbReference type="EMBL" id="OIQ77038.1"/>
    </source>
</evidence>
<name>A0A1J5Q035_9ZZZZ</name>
<dbReference type="AlphaFoldDB" id="A0A1J5Q035"/>
<sequence length="73" mass="7823">MRERLWALHLGDAAPPVSAPPELSLGRWKAPPAGSQVAVYDEDAGTDSAPVDPRIARLFTPSAFWDQVVDPGV</sequence>
<organism evidence="1">
    <name type="scientific">mine drainage metagenome</name>
    <dbReference type="NCBI Taxonomy" id="410659"/>
    <lineage>
        <taxon>unclassified sequences</taxon>
        <taxon>metagenomes</taxon>
        <taxon>ecological metagenomes</taxon>
    </lineage>
</organism>
<reference evidence="1" key="1">
    <citation type="submission" date="2016-10" db="EMBL/GenBank/DDBJ databases">
        <title>Sequence of Gallionella enrichment culture.</title>
        <authorList>
            <person name="Poehlein A."/>
            <person name="Muehling M."/>
            <person name="Daniel R."/>
        </authorList>
    </citation>
    <scope>NUCLEOTIDE SEQUENCE</scope>
</reference>
<comment type="caution">
    <text evidence="1">The sequence shown here is derived from an EMBL/GenBank/DDBJ whole genome shotgun (WGS) entry which is preliminary data.</text>
</comment>
<dbReference type="EMBL" id="MLJW01001711">
    <property type="protein sequence ID" value="OIQ77038.1"/>
    <property type="molecule type" value="Genomic_DNA"/>
</dbReference>
<proteinExistence type="predicted"/>
<gene>
    <name evidence="1" type="ORF">GALL_412760</name>
</gene>